<comment type="caution">
    <text evidence="2">The sequence shown here is derived from an EMBL/GenBank/DDBJ whole genome shotgun (WGS) entry which is preliminary data.</text>
</comment>
<dbReference type="InterPro" id="IPR008571">
    <property type="entry name" value="HerA-like"/>
</dbReference>
<dbReference type="InterPro" id="IPR027417">
    <property type="entry name" value="P-loop_NTPase"/>
</dbReference>
<dbReference type="InterPro" id="IPR002789">
    <property type="entry name" value="HerA_central"/>
</dbReference>
<dbReference type="Proteomes" id="UP000245793">
    <property type="component" value="Unassembled WGS sequence"/>
</dbReference>
<organism evidence="2 3">
    <name type="scientific">Ezakiella coagulans</name>
    <dbReference type="NCBI Taxonomy" id="46507"/>
    <lineage>
        <taxon>Bacteria</taxon>
        <taxon>Bacillati</taxon>
        <taxon>Bacillota</taxon>
        <taxon>Tissierellia</taxon>
        <taxon>Ezakiella</taxon>
    </lineage>
</organism>
<dbReference type="Pfam" id="PF01935">
    <property type="entry name" value="DUF87"/>
    <property type="match status" value="1"/>
</dbReference>
<dbReference type="PANTHER" id="PTHR42957:SF1">
    <property type="entry name" value="HELICASE MJ1565-RELATED"/>
    <property type="match status" value="1"/>
</dbReference>
<reference evidence="2 3" key="1">
    <citation type="submission" date="2018-04" db="EMBL/GenBank/DDBJ databases">
        <title>Genomic Encyclopedia of Type Strains, Phase IV (KMG-IV): sequencing the most valuable type-strain genomes for metagenomic binning, comparative biology and taxonomic classification.</title>
        <authorList>
            <person name="Goeker M."/>
        </authorList>
    </citation>
    <scope>NUCLEOTIDE SEQUENCE [LARGE SCALE GENOMIC DNA]</scope>
    <source>
        <strain evidence="2 3">DSM 20705</strain>
    </source>
</reference>
<feature type="domain" description="Helicase HerA central" evidence="1">
    <location>
        <begin position="172"/>
        <end position="364"/>
    </location>
</feature>
<dbReference type="RefSeq" id="WP_116479670.1">
    <property type="nucleotide sequence ID" value="NZ_QEKV01000002.1"/>
</dbReference>
<dbReference type="AlphaFoldDB" id="A0A2U1E5L1"/>
<keyword evidence="3" id="KW-1185">Reference proteome</keyword>
<evidence type="ECO:0000259" key="1">
    <source>
        <dbReference type="Pfam" id="PF01935"/>
    </source>
</evidence>
<protein>
    <recommendedName>
        <fullName evidence="1">Helicase HerA central domain-containing protein</fullName>
    </recommendedName>
</protein>
<dbReference type="PANTHER" id="PTHR42957">
    <property type="entry name" value="HELICASE MJ1565-RELATED"/>
    <property type="match status" value="1"/>
</dbReference>
<name>A0A2U1E5L1_9FIRM</name>
<evidence type="ECO:0000313" key="2">
    <source>
        <dbReference type="EMBL" id="PVY95185.1"/>
    </source>
</evidence>
<gene>
    <name evidence="2" type="ORF">C7381_10273</name>
</gene>
<proteinExistence type="predicted"/>
<dbReference type="SUPFAM" id="SSF52540">
    <property type="entry name" value="P-loop containing nucleoside triphosphate hydrolases"/>
    <property type="match status" value="1"/>
</dbReference>
<sequence>MKVIGMTTSSEAYIVERENPIRINEYLKIRDKNQGDLICETTKTHAYNRFMPLKPDSDMADTHVLEVLKDLGYDIDNEKIYIAKVRLLSEAPYPIETGSEVVVPEFDEIKDILIRTDDKKGLVLGAIKNTDELYKYADEKYKDLFTMFEDKEEREQYELPAIFDLWSMKDYPHIGIFGGSGSGKSYGIRVFIEELMRLNIPTIVSDPHNEMSFESDDDRFKDKYTIFNVGVDAGIEFKDLSSFDLTYLLKSAGDLSDAQSSFIEMALEKNESADSFNTKIESLIELLEIGTSADIEKYIADNPGPEGNRISTLYKNYKRFVRSSNLSVIKAIRWRFKRIESTGIFNFTSRDIINALKQSKTVVIRGEMRILLVYMSYILRSLYYMRRTYKDEHDGSAEHFFPPFVSVIDEAHNFAPKGDPRPSKAIIREIAQEGRKYGVFLALATQRPSILDDTTTAQLNSKFIFRTTRQTDIQTIKEETDISPDESARLPYLRSGNVFFSSAVMGRTMFIRIRKAISHQPKSENPFDELGMMKESMDEEIVEILDRFLPVKVLDLNIVMTELSKVGKGMDSKELIAFLDRKSGEGYYKKTETPFGDKYEKA</sequence>
<dbReference type="EMBL" id="QEKV01000002">
    <property type="protein sequence ID" value="PVY95185.1"/>
    <property type="molecule type" value="Genomic_DNA"/>
</dbReference>
<dbReference type="Gene3D" id="3.40.50.300">
    <property type="entry name" value="P-loop containing nucleotide triphosphate hydrolases"/>
    <property type="match status" value="2"/>
</dbReference>
<evidence type="ECO:0000313" key="3">
    <source>
        <dbReference type="Proteomes" id="UP000245793"/>
    </source>
</evidence>
<accession>A0A2U1E5L1</accession>